<proteinExistence type="predicted"/>
<feature type="transmembrane region" description="Helical" evidence="2">
    <location>
        <begin position="188"/>
        <end position="208"/>
    </location>
</feature>
<keyword evidence="2" id="KW-0472">Membrane</keyword>
<gene>
    <name evidence="3" type="ORF">ALO_13040</name>
</gene>
<organism evidence="3 4">
    <name type="scientific">Acetonema longum DSM 6540</name>
    <dbReference type="NCBI Taxonomy" id="1009370"/>
    <lineage>
        <taxon>Bacteria</taxon>
        <taxon>Bacillati</taxon>
        <taxon>Bacillota</taxon>
        <taxon>Negativicutes</taxon>
        <taxon>Acetonemataceae</taxon>
        <taxon>Acetonema</taxon>
    </lineage>
</organism>
<feature type="region of interest" description="Disordered" evidence="1">
    <location>
        <begin position="285"/>
        <end position="305"/>
    </location>
</feature>
<keyword evidence="2" id="KW-1133">Transmembrane helix</keyword>
<protein>
    <submittedName>
        <fullName evidence="3">Uncharacterized protein</fullName>
    </submittedName>
</protein>
<keyword evidence="2" id="KW-0812">Transmembrane</keyword>
<keyword evidence="4" id="KW-1185">Reference proteome</keyword>
<evidence type="ECO:0000256" key="2">
    <source>
        <dbReference type="SAM" id="Phobius"/>
    </source>
</evidence>
<feature type="transmembrane region" description="Helical" evidence="2">
    <location>
        <begin position="258"/>
        <end position="277"/>
    </location>
</feature>
<name>F7NKJ4_9FIRM</name>
<evidence type="ECO:0000256" key="1">
    <source>
        <dbReference type="SAM" id="MobiDB-lite"/>
    </source>
</evidence>
<evidence type="ECO:0000313" key="4">
    <source>
        <dbReference type="Proteomes" id="UP000003240"/>
    </source>
</evidence>
<feature type="compositionally biased region" description="Basic and acidic residues" evidence="1">
    <location>
        <begin position="290"/>
        <end position="305"/>
    </location>
</feature>
<feature type="transmembrane region" description="Helical" evidence="2">
    <location>
        <begin position="229"/>
        <end position="252"/>
    </location>
</feature>
<sequence>MGCLCSILYSKLRQRASLRNKNNRTAPGIDNIIHQWEVALIIRSPYCSYEAGELDQQGRKIAEVYFNIPGSHIIYRCEDVIGLIVGMETDTIKSPSCIAAEMNSVYSLLNLEERTCYYTDIAIALHQCLLGDDASARNILNQLSQNILQHKTNRIKLDYLTGCLYGLVACIAAFALICALPTLSDWTVPYIFLAGAGGGFFSAAVGLHKISIDLNTSRRYYQINGMIRIFIAVISAWIGFLAIKADVIFGMFNTKSEGILLVAVLAGFSETFAYNILMNLESRQQSSGQNEDKTTTGDAEKTPRV</sequence>
<reference evidence="3 4" key="1">
    <citation type="journal article" date="2011" name="EMBO J.">
        <title>Structural diversity of bacterial flagellar motors.</title>
        <authorList>
            <person name="Chen S."/>
            <person name="Beeby M."/>
            <person name="Murphy G.E."/>
            <person name="Leadbetter J.R."/>
            <person name="Hendrixson D.R."/>
            <person name="Briegel A."/>
            <person name="Li Z."/>
            <person name="Shi J."/>
            <person name="Tocheva E.I."/>
            <person name="Muller A."/>
            <person name="Dobro M.J."/>
            <person name="Jensen G.J."/>
        </authorList>
    </citation>
    <scope>NUCLEOTIDE SEQUENCE [LARGE SCALE GENOMIC DNA]</scope>
    <source>
        <strain evidence="3 4">DSM 6540</strain>
    </source>
</reference>
<dbReference type="Proteomes" id="UP000003240">
    <property type="component" value="Unassembled WGS sequence"/>
</dbReference>
<comment type="caution">
    <text evidence="3">The sequence shown here is derived from an EMBL/GenBank/DDBJ whole genome shotgun (WGS) entry which is preliminary data.</text>
</comment>
<dbReference type="EMBL" id="AFGF01000115">
    <property type="protein sequence ID" value="EGO63446.1"/>
    <property type="molecule type" value="Genomic_DNA"/>
</dbReference>
<dbReference type="AlphaFoldDB" id="F7NKJ4"/>
<feature type="transmembrane region" description="Helical" evidence="2">
    <location>
        <begin position="159"/>
        <end position="182"/>
    </location>
</feature>
<evidence type="ECO:0000313" key="3">
    <source>
        <dbReference type="EMBL" id="EGO63446.1"/>
    </source>
</evidence>
<accession>F7NKJ4</accession>